<dbReference type="InterPro" id="IPR025558">
    <property type="entry name" value="DUF4283"/>
</dbReference>
<keyword evidence="3" id="KW-0548">Nucleotidyltransferase</keyword>
<keyword evidence="4" id="KW-1185">Reference proteome</keyword>
<comment type="caution">
    <text evidence="3">The sequence shown here is derived from an EMBL/GenBank/DDBJ whole genome shotgun (WGS) entry which is preliminary data.</text>
</comment>
<keyword evidence="3" id="KW-0808">Transferase</keyword>
<name>A0ABQ4X2B0_9ASTR</name>
<feature type="compositionally biased region" description="Basic and acidic residues" evidence="1">
    <location>
        <begin position="317"/>
        <end position="352"/>
    </location>
</feature>
<dbReference type="PANTHER" id="PTHR31286:SF99">
    <property type="entry name" value="DUF4283 DOMAIN-CONTAINING PROTEIN"/>
    <property type="match status" value="1"/>
</dbReference>
<reference evidence="3" key="1">
    <citation type="journal article" date="2022" name="Int. J. Mol. Sci.">
        <title>Draft Genome of Tanacetum Coccineum: Genomic Comparison of Closely Related Tanacetum-Family Plants.</title>
        <authorList>
            <person name="Yamashiro T."/>
            <person name="Shiraishi A."/>
            <person name="Nakayama K."/>
            <person name="Satake H."/>
        </authorList>
    </citation>
    <scope>NUCLEOTIDE SEQUENCE</scope>
</reference>
<dbReference type="PANTHER" id="PTHR31286">
    <property type="entry name" value="GLYCINE-RICH CELL WALL STRUCTURAL PROTEIN 1.8-LIKE"/>
    <property type="match status" value="1"/>
</dbReference>
<dbReference type="Pfam" id="PF14111">
    <property type="entry name" value="DUF4283"/>
    <property type="match status" value="1"/>
</dbReference>
<dbReference type="InterPro" id="IPR040256">
    <property type="entry name" value="At4g02000-like"/>
</dbReference>
<protein>
    <submittedName>
        <fullName evidence="3">RNA-directed DNA polymerase, eukaryota, reverse transcriptase zinc-binding domain protein</fullName>
    </submittedName>
</protein>
<dbReference type="GO" id="GO:0003964">
    <property type="term" value="F:RNA-directed DNA polymerase activity"/>
    <property type="evidence" value="ECO:0007669"/>
    <property type="project" value="UniProtKB-KW"/>
</dbReference>
<sequence length="449" mass="51932">MARVRSSSKRKVKIPAKFGDTVCELTKKKDDCDCRTEQIVNDVADNMEQMKEGIVKEDLNDDAKNNTSKSEHVNVKKSFIQAVKKNNDYKSELELIPTGIEEGREVVVMFAAELKYNLSRMWGKYGFRELIVNNGMYLFKFNNEEGLKHVLERGPWMVRNKPLLVQKWNPSLWKPVIMDQTTTEMCNKGVGMISYARVLVEVNSKSNLKNKVEICYKNAKNETSLIKFVNVQYDWLPPKYDYCNVFVHTHANCSVIPMSEEEIQRISSEKSKQADRKGNNVANPKTNNDVRDKRMFGLGNQTTRNVNDKSGNVNLEYRPKNKEKSDLSQNKDDNNVKDKGKMNSGSDKRKNGDSQVSGKWNVDKYILDSVRRSASKYAIFATVDEAEMGESQKHIDMSEVEKFLNIRKQPTYEESKNWNLEMKSYFKRQWEKLEQAEDDELEDVLDEVA</sequence>
<organism evidence="3 4">
    <name type="scientific">Tanacetum coccineum</name>
    <dbReference type="NCBI Taxonomy" id="301880"/>
    <lineage>
        <taxon>Eukaryota</taxon>
        <taxon>Viridiplantae</taxon>
        <taxon>Streptophyta</taxon>
        <taxon>Embryophyta</taxon>
        <taxon>Tracheophyta</taxon>
        <taxon>Spermatophyta</taxon>
        <taxon>Magnoliopsida</taxon>
        <taxon>eudicotyledons</taxon>
        <taxon>Gunneridae</taxon>
        <taxon>Pentapetalae</taxon>
        <taxon>asterids</taxon>
        <taxon>campanulids</taxon>
        <taxon>Asterales</taxon>
        <taxon>Asteraceae</taxon>
        <taxon>Asteroideae</taxon>
        <taxon>Anthemideae</taxon>
        <taxon>Anthemidinae</taxon>
        <taxon>Tanacetum</taxon>
    </lineage>
</organism>
<evidence type="ECO:0000259" key="2">
    <source>
        <dbReference type="Pfam" id="PF14111"/>
    </source>
</evidence>
<reference evidence="3" key="2">
    <citation type="submission" date="2022-01" db="EMBL/GenBank/DDBJ databases">
        <authorList>
            <person name="Yamashiro T."/>
            <person name="Shiraishi A."/>
            <person name="Satake H."/>
            <person name="Nakayama K."/>
        </authorList>
    </citation>
    <scope>NUCLEOTIDE SEQUENCE</scope>
</reference>
<accession>A0ABQ4X2B0</accession>
<dbReference type="Proteomes" id="UP001151760">
    <property type="component" value="Unassembled WGS sequence"/>
</dbReference>
<evidence type="ECO:0000313" key="3">
    <source>
        <dbReference type="EMBL" id="GJS59065.1"/>
    </source>
</evidence>
<feature type="compositionally biased region" description="Basic and acidic residues" evidence="1">
    <location>
        <begin position="264"/>
        <end position="278"/>
    </location>
</feature>
<gene>
    <name evidence="3" type="ORF">Tco_0653849</name>
</gene>
<feature type="domain" description="DUF4283" evidence="2">
    <location>
        <begin position="114"/>
        <end position="171"/>
    </location>
</feature>
<keyword evidence="3" id="KW-0695">RNA-directed DNA polymerase</keyword>
<feature type="compositionally biased region" description="Polar residues" evidence="1">
    <location>
        <begin position="299"/>
        <end position="313"/>
    </location>
</feature>
<feature type="region of interest" description="Disordered" evidence="1">
    <location>
        <begin position="264"/>
        <end position="357"/>
    </location>
</feature>
<dbReference type="EMBL" id="BQNB010009123">
    <property type="protein sequence ID" value="GJS59065.1"/>
    <property type="molecule type" value="Genomic_DNA"/>
</dbReference>
<evidence type="ECO:0000256" key="1">
    <source>
        <dbReference type="SAM" id="MobiDB-lite"/>
    </source>
</evidence>
<proteinExistence type="predicted"/>
<evidence type="ECO:0000313" key="4">
    <source>
        <dbReference type="Proteomes" id="UP001151760"/>
    </source>
</evidence>